<evidence type="ECO:0000313" key="2">
    <source>
        <dbReference type="Proteomes" id="UP000001312"/>
    </source>
</evidence>
<gene>
    <name evidence="1" type="ORF">SS1G_12231</name>
</gene>
<dbReference type="RefSeq" id="XP_001587201.1">
    <property type="nucleotide sequence ID" value="XM_001587151.1"/>
</dbReference>
<keyword evidence="2" id="KW-1185">Reference proteome</keyword>
<protein>
    <submittedName>
        <fullName evidence="1">Uncharacterized protein</fullName>
    </submittedName>
</protein>
<dbReference type="AlphaFoldDB" id="A7F2T3"/>
<dbReference type="EMBL" id="CH476639">
    <property type="protein sequence ID" value="EDN96025.1"/>
    <property type="molecule type" value="Genomic_DNA"/>
</dbReference>
<dbReference type="Proteomes" id="UP000001312">
    <property type="component" value="Unassembled WGS sequence"/>
</dbReference>
<dbReference type="InParanoid" id="A7F2T3"/>
<sequence>MLETGKTEVKRSMEEQKKKKVFTNSLIVHPMIYISV</sequence>
<evidence type="ECO:0000313" key="1">
    <source>
        <dbReference type="EMBL" id="EDN96025.1"/>
    </source>
</evidence>
<proteinExistence type="predicted"/>
<dbReference type="GeneID" id="5483345"/>
<dbReference type="KEGG" id="ssl:SS1G_12231"/>
<accession>A7F2T3</accession>
<reference evidence="2" key="1">
    <citation type="journal article" date="2011" name="PLoS Genet.">
        <title>Genomic analysis of the necrotrophic fungal pathogens Sclerotinia sclerotiorum and Botrytis cinerea.</title>
        <authorList>
            <person name="Amselem J."/>
            <person name="Cuomo C.A."/>
            <person name="van Kan J.A."/>
            <person name="Viaud M."/>
            <person name="Benito E.P."/>
            <person name="Couloux A."/>
            <person name="Coutinho P.M."/>
            <person name="de Vries R.P."/>
            <person name="Dyer P.S."/>
            <person name="Fillinger S."/>
            <person name="Fournier E."/>
            <person name="Gout L."/>
            <person name="Hahn M."/>
            <person name="Kohn L."/>
            <person name="Lapalu N."/>
            <person name="Plummer K.M."/>
            <person name="Pradier J.M."/>
            <person name="Quevillon E."/>
            <person name="Sharon A."/>
            <person name="Simon A."/>
            <person name="ten Have A."/>
            <person name="Tudzynski B."/>
            <person name="Tudzynski P."/>
            <person name="Wincker P."/>
            <person name="Andrew M."/>
            <person name="Anthouard V."/>
            <person name="Beever R.E."/>
            <person name="Beffa R."/>
            <person name="Benoit I."/>
            <person name="Bouzid O."/>
            <person name="Brault B."/>
            <person name="Chen Z."/>
            <person name="Choquer M."/>
            <person name="Collemare J."/>
            <person name="Cotton P."/>
            <person name="Danchin E.G."/>
            <person name="Da Silva C."/>
            <person name="Gautier A."/>
            <person name="Giraud C."/>
            <person name="Giraud T."/>
            <person name="Gonzalez C."/>
            <person name="Grossetete S."/>
            <person name="Guldener U."/>
            <person name="Henrissat B."/>
            <person name="Howlett B.J."/>
            <person name="Kodira C."/>
            <person name="Kretschmer M."/>
            <person name="Lappartient A."/>
            <person name="Leroch M."/>
            <person name="Levis C."/>
            <person name="Mauceli E."/>
            <person name="Neuveglise C."/>
            <person name="Oeser B."/>
            <person name="Pearson M."/>
            <person name="Poulain J."/>
            <person name="Poussereau N."/>
            <person name="Quesneville H."/>
            <person name="Rascle C."/>
            <person name="Schumacher J."/>
            <person name="Segurens B."/>
            <person name="Sexton A."/>
            <person name="Silva E."/>
            <person name="Sirven C."/>
            <person name="Soanes D.M."/>
            <person name="Talbot N.J."/>
            <person name="Templeton M."/>
            <person name="Yandava C."/>
            <person name="Yarden O."/>
            <person name="Zeng Q."/>
            <person name="Rollins J.A."/>
            <person name="Lebrun M.H."/>
            <person name="Dickman M."/>
        </authorList>
    </citation>
    <scope>NUCLEOTIDE SEQUENCE [LARGE SCALE GENOMIC DNA]</scope>
    <source>
        <strain evidence="2">ATCC 18683 / 1980 / Ss-1</strain>
    </source>
</reference>
<name>A7F2T3_SCLS1</name>
<organism evidence="1 2">
    <name type="scientific">Sclerotinia sclerotiorum (strain ATCC 18683 / 1980 / Ss-1)</name>
    <name type="common">White mold</name>
    <name type="synonym">Whetzelinia sclerotiorum</name>
    <dbReference type="NCBI Taxonomy" id="665079"/>
    <lineage>
        <taxon>Eukaryota</taxon>
        <taxon>Fungi</taxon>
        <taxon>Dikarya</taxon>
        <taxon>Ascomycota</taxon>
        <taxon>Pezizomycotina</taxon>
        <taxon>Leotiomycetes</taxon>
        <taxon>Helotiales</taxon>
        <taxon>Sclerotiniaceae</taxon>
        <taxon>Sclerotinia</taxon>
    </lineage>
</organism>
<dbReference type="HOGENOM" id="CLU_3359994_0_0_1"/>